<comment type="caution">
    <text evidence="1">The sequence shown here is derived from an EMBL/GenBank/DDBJ whole genome shotgun (WGS) entry which is preliminary data.</text>
</comment>
<dbReference type="Proteomes" id="UP000659496">
    <property type="component" value="Unassembled WGS sequence"/>
</dbReference>
<gene>
    <name evidence="1" type="ORF">H9659_07235</name>
</gene>
<sequence>MNRNVIINVPTYTDLDSDFPEPPEKNYDYWTSLVSFFLKQSNKVEIHCWDDEVETIDGLTSCAAHLSNMRKEPNLTIFQTELTPAIADYLVTYHINSDGHLKWFTVNLFKDQLAVFHSGHWGTEVFLPNVMDRDIAVIKKVLPNGTSFYRY</sequence>
<dbReference type="EMBL" id="JACSQY010000004">
    <property type="protein sequence ID" value="MBD7908116.1"/>
    <property type="molecule type" value="Genomic_DNA"/>
</dbReference>
<accession>A0ABR8PIX9</accession>
<evidence type="ECO:0000313" key="2">
    <source>
        <dbReference type="Proteomes" id="UP000659496"/>
    </source>
</evidence>
<evidence type="ECO:0000313" key="1">
    <source>
        <dbReference type="EMBL" id="MBD7908116.1"/>
    </source>
</evidence>
<keyword evidence="2" id="KW-1185">Reference proteome</keyword>
<dbReference type="RefSeq" id="WP_191689268.1">
    <property type="nucleotide sequence ID" value="NZ_JACSQY010000004.1"/>
</dbReference>
<proteinExistence type="predicted"/>
<organism evidence="1 2">
    <name type="scientific">Sporosarcina gallistercoris</name>
    <dbReference type="NCBI Taxonomy" id="2762245"/>
    <lineage>
        <taxon>Bacteria</taxon>
        <taxon>Bacillati</taxon>
        <taxon>Bacillota</taxon>
        <taxon>Bacilli</taxon>
        <taxon>Bacillales</taxon>
        <taxon>Caryophanaceae</taxon>
        <taxon>Sporosarcina</taxon>
    </lineage>
</organism>
<protein>
    <submittedName>
        <fullName evidence="1">Uncharacterized protein</fullName>
    </submittedName>
</protein>
<reference evidence="1 2" key="1">
    <citation type="submission" date="2020-08" db="EMBL/GenBank/DDBJ databases">
        <title>A Genomic Blueprint of the Chicken Gut Microbiome.</title>
        <authorList>
            <person name="Gilroy R."/>
            <person name="Ravi A."/>
            <person name="Getino M."/>
            <person name="Pursley I."/>
            <person name="Horton D.L."/>
            <person name="Alikhan N.-F."/>
            <person name="Baker D."/>
            <person name="Gharbi K."/>
            <person name="Hall N."/>
            <person name="Watson M."/>
            <person name="Adriaenssens E.M."/>
            <person name="Foster-Nyarko E."/>
            <person name="Jarju S."/>
            <person name="Secka A."/>
            <person name="Antonio M."/>
            <person name="Oren A."/>
            <person name="Chaudhuri R."/>
            <person name="La Ragione R.M."/>
            <person name="Hildebrand F."/>
            <person name="Pallen M.J."/>
        </authorList>
    </citation>
    <scope>NUCLEOTIDE SEQUENCE [LARGE SCALE GENOMIC DNA]</scope>
    <source>
        <strain evidence="1 2">Sa3CUA8</strain>
    </source>
</reference>
<name>A0ABR8PIX9_9BACL</name>